<dbReference type="EMBL" id="JARJLM010000084">
    <property type="protein sequence ID" value="MDF3832270.1"/>
    <property type="molecule type" value="Genomic_DNA"/>
</dbReference>
<sequence>MSIDIGRGGYRFGAHQSGPVRPDLFRSADRRLPYRAIASIAAYAGWARSAPCACLGFARRNVYVSKSMKILDFMRPQT</sequence>
<proteinExistence type="predicted"/>
<name>A0ABT6AI37_9BURK</name>
<evidence type="ECO:0000313" key="2">
    <source>
        <dbReference type="Proteomes" id="UP001216674"/>
    </source>
</evidence>
<protein>
    <submittedName>
        <fullName evidence="1">Uncharacterized protein</fullName>
    </submittedName>
</protein>
<organism evidence="1 2">
    <name type="scientific">Cupriavidus basilensis</name>
    <dbReference type="NCBI Taxonomy" id="68895"/>
    <lineage>
        <taxon>Bacteria</taxon>
        <taxon>Pseudomonadati</taxon>
        <taxon>Pseudomonadota</taxon>
        <taxon>Betaproteobacteria</taxon>
        <taxon>Burkholderiales</taxon>
        <taxon>Burkholderiaceae</taxon>
        <taxon>Cupriavidus</taxon>
    </lineage>
</organism>
<evidence type="ECO:0000313" key="1">
    <source>
        <dbReference type="EMBL" id="MDF3832270.1"/>
    </source>
</evidence>
<reference evidence="1 2" key="1">
    <citation type="submission" date="2023-03" db="EMBL/GenBank/DDBJ databases">
        <title>Draft assemblies of triclosan tolerant bacteria isolated from returned activated sludge.</title>
        <authorList>
            <person name="Van Hamelsveld S."/>
        </authorList>
    </citation>
    <scope>NUCLEOTIDE SEQUENCE [LARGE SCALE GENOMIC DNA]</scope>
    <source>
        <strain evidence="1 2">GW210010_S58</strain>
    </source>
</reference>
<accession>A0ABT6AI37</accession>
<keyword evidence="2" id="KW-1185">Reference proteome</keyword>
<comment type="caution">
    <text evidence="1">The sequence shown here is derived from an EMBL/GenBank/DDBJ whole genome shotgun (WGS) entry which is preliminary data.</text>
</comment>
<gene>
    <name evidence="1" type="ORF">P3W85_04795</name>
</gene>
<dbReference type="RefSeq" id="WP_276263940.1">
    <property type="nucleotide sequence ID" value="NZ_JARJLM010000084.1"/>
</dbReference>
<dbReference type="Proteomes" id="UP001216674">
    <property type="component" value="Unassembled WGS sequence"/>
</dbReference>